<evidence type="ECO:0000256" key="3">
    <source>
        <dbReference type="ARBA" id="ARBA00022737"/>
    </source>
</evidence>
<reference evidence="8" key="2">
    <citation type="submission" date="2020-08" db="EMBL/GenBank/DDBJ databases">
        <title>Plant Genome Project.</title>
        <authorList>
            <person name="Zhang R.-G."/>
        </authorList>
    </citation>
    <scope>NUCLEOTIDE SEQUENCE</scope>
    <source>
        <strain evidence="8">Huo1</strain>
        <tissue evidence="8">Leaf</tissue>
    </source>
</reference>
<dbReference type="InterPro" id="IPR032675">
    <property type="entry name" value="LRR_dom_sf"/>
</dbReference>
<dbReference type="InterPro" id="IPR058922">
    <property type="entry name" value="WHD_DRP"/>
</dbReference>
<keyword evidence="3" id="KW-0677">Repeat</keyword>
<evidence type="ECO:0000313" key="9">
    <source>
        <dbReference type="Proteomes" id="UP000298416"/>
    </source>
</evidence>
<evidence type="ECO:0000256" key="1">
    <source>
        <dbReference type="ARBA" id="ARBA00008894"/>
    </source>
</evidence>
<dbReference type="AlphaFoldDB" id="A0A8X8ZCK9"/>
<sequence>MAAYAALASLAQITDLNRIQNKFLFSIDAKQKVRSIHEYVTSLLSFLEDCPQKDSQRDGKMRDVAYKTEDIIESLMYLPIGNRHSTDVLEEQLRCVTEEFGLMAGQVMEDRPAAASSSSSSSSRLAPFGNDPVIGLEDDLIAMKYRPPHKMRPMDDYQSWELIKQKVFPNSDCPPNLEDVGKKIAQSCTGLPLAVVLVAGLLSSVNVTPSSWEEIAENVRQVVCRGSEDVLSLSYTHLPHHLRPCFLILGGFPEDRSIVASRLIKLWVAEGFLKHEDGCCKSLEEKAEEYLEDLIKRNLVDVTSKKSDGKIKRVLEAFDITLWEPHTEIFELYHLRYLALKQYMGDIPSAISNLVNLQTLIISKQYSSGFKTRDHFRLPIEIWEMLQLRHVFLGDSHIMPHPPNFLVSNLPLENLQTLFPLEDLVWYEKLLQIIPIVKKLGLVYFTDQDYRLHHLKFLHQLEKLHIYGHSGFSWRRQNPCFPHKLKKLTLLGGGYPWKYMSVIGSLPNLKVLKLLGNACCGDTWKTTDEEFPQLIYLLIEESSLLHWLTESSPFPMLKFLVLRSCEGRLKIPEAIGEIATLELIQVHDCSSSILESAKQIKKDQENCGNDTLQVRCNITRIIPRSNAAKETDETPDSYAAVVVNLSAPEGMVLDDAGWSESDK</sequence>
<dbReference type="InterPro" id="IPR036388">
    <property type="entry name" value="WH-like_DNA-bd_sf"/>
</dbReference>
<dbReference type="PANTHER" id="PTHR15140:SF37">
    <property type="entry name" value="UBIQUITIN-LIKE DOMAIN-CONTAINING PROTEIN"/>
    <property type="match status" value="1"/>
</dbReference>
<dbReference type="GO" id="GO:0005524">
    <property type="term" value="F:ATP binding"/>
    <property type="evidence" value="ECO:0007669"/>
    <property type="project" value="UniProtKB-KW"/>
</dbReference>
<dbReference type="PANTHER" id="PTHR15140">
    <property type="entry name" value="TUBULIN-SPECIFIC CHAPERONE E"/>
    <property type="match status" value="1"/>
</dbReference>
<dbReference type="Gene3D" id="1.10.8.430">
    <property type="entry name" value="Helical domain of apoptotic protease-activating factors"/>
    <property type="match status" value="1"/>
</dbReference>
<comment type="caution">
    <text evidence="8">The sequence shown here is derived from an EMBL/GenBank/DDBJ whole genome shotgun (WGS) entry which is preliminary data.</text>
</comment>
<proteinExistence type="inferred from homology"/>
<dbReference type="Pfam" id="PF23559">
    <property type="entry name" value="WHD_DRP"/>
    <property type="match status" value="1"/>
</dbReference>
<evidence type="ECO:0000313" key="8">
    <source>
        <dbReference type="EMBL" id="KAG6399673.1"/>
    </source>
</evidence>
<organism evidence="8">
    <name type="scientific">Salvia splendens</name>
    <name type="common">Scarlet sage</name>
    <dbReference type="NCBI Taxonomy" id="180675"/>
    <lineage>
        <taxon>Eukaryota</taxon>
        <taxon>Viridiplantae</taxon>
        <taxon>Streptophyta</taxon>
        <taxon>Embryophyta</taxon>
        <taxon>Tracheophyta</taxon>
        <taxon>Spermatophyta</taxon>
        <taxon>Magnoliopsida</taxon>
        <taxon>eudicotyledons</taxon>
        <taxon>Gunneridae</taxon>
        <taxon>Pentapetalae</taxon>
        <taxon>asterids</taxon>
        <taxon>lamiids</taxon>
        <taxon>Lamiales</taxon>
        <taxon>Lamiaceae</taxon>
        <taxon>Nepetoideae</taxon>
        <taxon>Mentheae</taxon>
        <taxon>Salviinae</taxon>
        <taxon>Salvia</taxon>
        <taxon>Salvia subgen. Calosphace</taxon>
        <taxon>core Calosphace</taxon>
    </lineage>
</organism>
<feature type="domain" description="Disease resistance protein winged helix" evidence="7">
    <location>
        <begin position="252"/>
        <end position="313"/>
    </location>
</feature>
<keyword evidence="2" id="KW-0433">Leucine-rich repeat</keyword>
<evidence type="ECO:0000259" key="7">
    <source>
        <dbReference type="Pfam" id="PF23559"/>
    </source>
</evidence>
<dbReference type="SUPFAM" id="SSF52540">
    <property type="entry name" value="P-loop containing nucleoside triphosphate hydrolases"/>
    <property type="match status" value="1"/>
</dbReference>
<keyword evidence="4" id="KW-0547">Nucleotide-binding</keyword>
<dbReference type="Gene3D" id="1.10.10.10">
    <property type="entry name" value="Winged helix-like DNA-binding domain superfamily/Winged helix DNA-binding domain"/>
    <property type="match status" value="1"/>
</dbReference>
<dbReference type="Gene3D" id="3.80.10.10">
    <property type="entry name" value="Ribonuclease Inhibitor"/>
    <property type="match status" value="1"/>
</dbReference>
<keyword evidence="6" id="KW-0067">ATP-binding</keyword>
<evidence type="ECO:0000256" key="2">
    <source>
        <dbReference type="ARBA" id="ARBA00022614"/>
    </source>
</evidence>
<keyword evidence="9" id="KW-1185">Reference proteome</keyword>
<dbReference type="Proteomes" id="UP000298416">
    <property type="component" value="Unassembled WGS sequence"/>
</dbReference>
<accession>A0A8X8ZCK9</accession>
<dbReference type="Gene3D" id="1.20.5.4130">
    <property type="match status" value="1"/>
</dbReference>
<dbReference type="InterPro" id="IPR027417">
    <property type="entry name" value="P-loop_NTPase"/>
</dbReference>
<dbReference type="GO" id="GO:0043531">
    <property type="term" value="F:ADP binding"/>
    <property type="evidence" value="ECO:0007669"/>
    <property type="project" value="InterPro"/>
</dbReference>
<dbReference type="InterPro" id="IPR042197">
    <property type="entry name" value="Apaf_helical"/>
</dbReference>
<comment type="similarity">
    <text evidence="1">Belongs to the disease resistance NB-LRR family.</text>
</comment>
<reference evidence="8" key="1">
    <citation type="submission" date="2018-01" db="EMBL/GenBank/DDBJ databases">
        <authorList>
            <person name="Mao J.F."/>
        </authorList>
    </citation>
    <scope>NUCLEOTIDE SEQUENCE</scope>
    <source>
        <strain evidence="8">Huo1</strain>
        <tissue evidence="8">Leaf</tissue>
    </source>
</reference>
<dbReference type="EMBL" id="PNBA02000015">
    <property type="protein sequence ID" value="KAG6399673.1"/>
    <property type="molecule type" value="Genomic_DNA"/>
</dbReference>
<evidence type="ECO:0000256" key="4">
    <source>
        <dbReference type="ARBA" id="ARBA00022741"/>
    </source>
</evidence>
<keyword evidence="5" id="KW-0611">Plant defense</keyword>
<evidence type="ECO:0000256" key="5">
    <source>
        <dbReference type="ARBA" id="ARBA00022821"/>
    </source>
</evidence>
<dbReference type="GO" id="GO:0006952">
    <property type="term" value="P:defense response"/>
    <property type="evidence" value="ECO:0007669"/>
    <property type="project" value="UniProtKB-KW"/>
</dbReference>
<name>A0A8X8ZCK9_SALSN</name>
<protein>
    <recommendedName>
        <fullName evidence="7">Disease resistance protein winged helix domain-containing protein</fullName>
    </recommendedName>
</protein>
<dbReference type="SUPFAM" id="SSF52058">
    <property type="entry name" value="L domain-like"/>
    <property type="match status" value="1"/>
</dbReference>
<dbReference type="FunFam" id="1.10.10.10:FF:000322">
    <property type="entry name" value="Probable disease resistance protein At1g63360"/>
    <property type="match status" value="1"/>
</dbReference>
<gene>
    <name evidence="8" type="ORF">SASPL_141154</name>
</gene>
<evidence type="ECO:0000256" key="6">
    <source>
        <dbReference type="ARBA" id="ARBA00022840"/>
    </source>
</evidence>